<feature type="transmembrane region" description="Helical" evidence="6">
    <location>
        <begin position="396"/>
        <end position="415"/>
    </location>
</feature>
<dbReference type="AlphaFoldDB" id="A0AA96LML1"/>
<feature type="transmembrane region" description="Helical" evidence="6">
    <location>
        <begin position="371"/>
        <end position="390"/>
    </location>
</feature>
<keyword evidence="4 6" id="KW-1133">Transmembrane helix</keyword>
<feature type="transmembrane region" description="Helical" evidence="6">
    <location>
        <begin position="184"/>
        <end position="205"/>
    </location>
</feature>
<dbReference type="GO" id="GO:0005886">
    <property type="term" value="C:plasma membrane"/>
    <property type="evidence" value="ECO:0007669"/>
    <property type="project" value="UniProtKB-SubCell"/>
</dbReference>
<feature type="transmembrane region" description="Helical" evidence="6">
    <location>
        <begin position="94"/>
        <end position="117"/>
    </location>
</feature>
<keyword evidence="2" id="KW-1003">Cell membrane</keyword>
<dbReference type="InterPro" id="IPR050833">
    <property type="entry name" value="Poly_Biosynth_Transport"/>
</dbReference>
<dbReference type="KEGG" id="proo:MJB10_22110"/>
<feature type="transmembrane region" description="Helical" evidence="6">
    <location>
        <begin position="123"/>
        <end position="140"/>
    </location>
</feature>
<dbReference type="InterPro" id="IPR002797">
    <property type="entry name" value="Polysacc_synth"/>
</dbReference>
<evidence type="ECO:0000313" key="8">
    <source>
        <dbReference type="Proteomes" id="UP001304650"/>
    </source>
</evidence>
<feature type="transmembrane region" description="Helical" evidence="6">
    <location>
        <begin position="53"/>
        <end position="73"/>
    </location>
</feature>
<feature type="transmembrane region" description="Helical" evidence="6">
    <location>
        <begin position="339"/>
        <end position="359"/>
    </location>
</feature>
<dbReference type="EMBL" id="CP130319">
    <property type="protein sequence ID" value="WNR43769.1"/>
    <property type="molecule type" value="Genomic_DNA"/>
</dbReference>
<feature type="transmembrane region" description="Helical" evidence="6">
    <location>
        <begin position="161"/>
        <end position="178"/>
    </location>
</feature>
<reference evidence="7" key="1">
    <citation type="submission" date="2022-02" db="EMBL/GenBank/DDBJ databases">
        <title>Paenibacillus sp. MBLB1832 Whole Genome Shotgun Sequencing.</title>
        <authorList>
            <person name="Hwang C.Y."/>
            <person name="Cho E.-S."/>
            <person name="Seo M.-J."/>
        </authorList>
    </citation>
    <scope>NUCLEOTIDE SEQUENCE</scope>
    <source>
        <strain evidence="7">MBLB1832</strain>
    </source>
</reference>
<feature type="transmembrane region" description="Helical" evidence="6">
    <location>
        <begin position="21"/>
        <end position="41"/>
    </location>
</feature>
<evidence type="ECO:0000256" key="4">
    <source>
        <dbReference type="ARBA" id="ARBA00022989"/>
    </source>
</evidence>
<dbReference type="Proteomes" id="UP001304650">
    <property type="component" value="Chromosome"/>
</dbReference>
<evidence type="ECO:0000313" key="7">
    <source>
        <dbReference type="EMBL" id="WNR43769.1"/>
    </source>
</evidence>
<keyword evidence="3 6" id="KW-0812">Transmembrane</keyword>
<dbReference type="PANTHER" id="PTHR30250:SF11">
    <property type="entry name" value="O-ANTIGEN TRANSPORTER-RELATED"/>
    <property type="match status" value="1"/>
</dbReference>
<gene>
    <name evidence="7" type="ORF">MJB10_22110</name>
</gene>
<evidence type="ECO:0000256" key="2">
    <source>
        <dbReference type="ARBA" id="ARBA00022475"/>
    </source>
</evidence>
<protein>
    <submittedName>
        <fullName evidence="7">Oligosaccharide flippase family protein</fullName>
    </submittedName>
</protein>
<organism evidence="7 8">
    <name type="scientific">Paenibacillus roseopurpureus</name>
    <dbReference type="NCBI Taxonomy" id="2918901"/>
    <lineage>
        <taxon>Bacteria</taxon>
        <taxon>Bacillati</taxon>
        <taxon>Bacillota</taxon>
        <taxon>Bacilli</taxon>
        <taxon>Bacillales</taxon>
        <taxon>Paenibacillaceae</taxon>
        <taxon>Paenibacillus</taxon>
    </lineage>
</organism>
<evidence type="ECO:0000256" key="5">
    <source>
        <dbReference type="ARBA" id="ARBA00023136"/>
    </source>
</evidence>
<evidence type="ECO:0000256" key="1">
    <source>
        <dbReference type="ARBA" id="ARBA00004651"/>
    </source>
</evidence>
<sequence>MKTNKFSSVLRLKNNALTRNTLWMFLGHGMKTILQAVYFVFIARTLGVEGFGAFVGVVAVTSIFAPFASFGTGNILVKNVARDRTTFKESWGNALIVTILSGFLFVVLIVAVADLFLPHNIPFLLILAVVISDMLFARLLDVSGQAFQAFERLGWTAQLQVCQSFLRMAAACSLFFFVSNPTPVQWGGLYLLCTVLTTVMGVGLVNWKLGAPHMRLTVSKKDIVEGFYFSISLSAQGVYNDIDKSILAKIATLEATGIYAAASRIIDVVFTPIRSLLAAAYGKFFQHGSKGIQGSFQFAKKLMPAGCVYGVLSGILLYILAPVIPYVLGSDYSNAIEAIRWMAIIPLIRALQYFAADLLTGAGFQGYRSMLQIVAAFISVVLNVILIPLYSWEGAIWSGILANTVLGMSLWLVVWQTYSKTKLRKDIPVSSLEA</sequence>
<proteinExistence type="predicted"/>
<comment type="subcellular location">
    <subcellularLocation>
        <location evidence="1">Cell membrane</location>
        <topology evidence="1">Multi-pass membrane protein</topology>
    </subcellularLocation>
</comment>
<keyword evidence="5 6" id="KW-0472">Membrane</keyword>
<dbReference type="Pfam" id="PF01943">
    <property type="entry name" value="Polysacc_synt"/>
    <property type="match status" value="1"/>
</dbReference>
<accession>A0AA96LML1</accession>
<keyword evidence="8" id="KW-1185">Reference proteome</keyword>
<feature type="transmembrane region" description="Helical" evidence="6">
    <location>
        <begin position="307"/>
        <end position="327"/>
    </location>
</feature>
<evidence type="ECO:0000256" key="6">
    <source>
        <dbReference type="SAM" id="Phobius"/>
    </source>
</evidence>
<dbReference type="PANTHER" id="PTHR30250">
    <property type="entry name" value="PST FAMILY PREDICTED COLANIC ACID TRANSPORTER"/>
    <property type="match status" value="1"/>
</dbReference>
<name>A0AA96LML1_9BACL</name>
<evidence type="ECO:0000256" key="3">
    <source>
        <dbReference type="ARBA" id="ARBA00022692"/>
    </source>
</evidence>
<dbReference type="RefSeq" id="WP_314798541.1">
    <property type="nucleotide sequence ID" value="NZ_CP130319.1"/>
</dbReference>